<proteinExistence type="predicted"/>
<dbReference type="Gene3D" id="3.40.630.30">
    <property type="match status" value="1"/>
</dbReference>
<dbReference type="EMBL" id="PVTE01000002">
    <property type="protein sequence ID" value="PRY45588.1"/>
    <property type="molecule type" value="Genomic_DNA"/>
</dbReference>
<protein>
    <submittedName>
        <fullName evidence="2">N-acetylglutamate synthase-like GNAT family acetyltransferase</fullName>
    </submittedName>
</protein>
<dbReference type="PANTHER" id="PTHR43233">
    <property type="entry name" value="FAMILY N-ACETYLTRANSFERASE, PUTATIVE (AFU_ORTHOLOGUE AFUA_6G03350)-RELATED"/>
    <property type="match status" value="1"/>
</dbReference>
<evidence type="ECO:0000313" key="3">
    <source>
        <dbReference type="Proteomes" id="UP000238375"/>
    </source>
</evidence>
<dbReference type="SUPFAM" id="SSF55729">
    <property type="entry name" value="Acyl-CoA N-acyltransferases (Nat)"/>
    <property type="match status" value="1"/>
</dbReference>
<organism evidence="2 3">
    <name type="scientific">Spirosoma oryzae</name>
    <dbReference type="NCBI Taxonomy" id="1469603"/>
    <lineage>
        <taxon>Bacteria</taxon>
        <taxon>Pseudomonadati</taxon>
        <taxon>Bacteroidota</taxon>
        <taxon>Cytophagia</taxon>
        <taxon>Cytophagales</taxon>
        <taxon>Cytophagaceae</taxon>
        <taxon>Spirosoma</taxon>
    </lineage>
</organism>
<dbReference type="InterPro" id="IPR000182">
    <property type="entry name" value="GNAT_dom"/>
</dbReference>
<reference evidence="2 3" key="1">
    <citation type="submission" date="2018-03" db="EMBL/GenBank/DDBJ databases">
        <title>Genomic Encyclopedia of Archaeal and Bacterial Type Strains, Phase II (KMG-II): from individual species to whole genera.</title>
        <authorList>
            <person name="Goeker M."/>
        </authorList>
    </citation>
    <scope>NUCLEOTIDE SEQUENCE [LARGE SCALE GENOMIC DNA]</scope>
    <source>
        <strain evidence="2 3">DSM 28354</strain>
    </source>
</reference>
<dbReference type="GO" id="GO:0016747">
    <property type="term" value="F:acyltransferase activity, transferring groups other than amino-acyl groups"/>
    <property type="evidence" value="ECO:0007669"/>
    <property type="project" value="InterPro"/>
</dbReference>
<keyword evidence="3" id="KW-1185">Reference proteome</keyword>
<dbReference type="PROSITE" id="PS51186">
    <property type="entry name" value="GNAT"/>
    <property type="match status" value="1"/>
</dbReference>
<dbReference type="InterPro" id="IPR016181">
    <property type="entry name" value="Acyl_CoA_acyltransferase"/>
</dbReference>
<feature type="domain" description="N-acetyltransferase" evidence="1">
    <location>
        <begin position="6"/>
        <end position="137"/>
    </location>
</feature>
<dbReference type="CDD" id="cd04301">
    <property type="entry name" value="NAT_SF"/>
    <property type="match status" value="1"/>
</dbReference>
<accession>A0A2T0TJ89</accession>
<dbReference type="PANTHER" id="PTHR43233:SF1">
    <property type="entry name" value="FAMILY N-ACETYLTRANSFERASE, PUTATIVE (AFU_ORTHOLOGUE AFUA_6G03350)-RELATED"/>
    <property type="match status" value="1"/>
</dbReference>
<dbReference type="OrthoDB" id="3216107at2"/>
<dbReference type="Pfam" id="PF00583">
    <property type="entry name" value="Acetyltransf_1"/>
    <property type="match status" value="1"/>
</dbReference>
<keyword evidence="2" id="KW-0808">Transferase</keyword>
<evidence type="ECO:0000259" key="1">
    <source>
        <dbReference type="PROSITE" id="PS51186"/>
    </source>
</evidence>
<dbReference type="AlphaFoldDB" id="A0A2T0TJ89"/>
<evidence type="ECO:0000313" key="2">
    <source>
        <dbReference type="EMBL" id="PRY45588.1"/>
    </source>
</evidence>
<dbReference type="InterPro" id="IPR053144">
    <property type="entry name" value="Acetyltransferase_Butenolide"/>
</dbReference>
<sequence>MDNDYIISTDKSRLDLTVIHQFLSQESYWAKNMPLELVQKAIDNSLCFGIYNNDRQVGFARVITDYTTFAYLSDVFVAKEQRGQGLSKRLVQYIIDYPDLQGLRRWTLVTKDAHTLYEQFGFVLPDDPNLYMQRKLIDSY</sequence>
<dbReference type="Proteomes" id="UP000238375">
    <property type="component" value="Unassembled WGS sequence"/>
</dbReference>
<dbReference type="RefSeq" id="WP_106136428.1">
    <property type="nucleotide sequence ID" value="NZ_PVTE01000002.1"/>
</dbReference>
<name>A0A2T0TJ89_9BACT</name>
<gene>
    <name evidence="2" type="ORF">CLV58_102338</name>
</gene>
<comment type="caution">
    <text evidence="2">The sequence shown here is derived from an EMBL/GenBank/DDBJ whole genome shotgun (WGS) entry which is preliminary data.</text>
</comment>